<feature type="DNA-binding region" description="H-T-H motif" evidence="2">
    <location>
        <begin position="37"/>
        <end position="56"/>
    </location>
</feature>
<dbReference type="AlphaFoldDB" id="A0A917LHK2"/>
<evidence type="ECO:0000256" key="2">
    <source>
        <dbReference type="PROSITE-ProRule" id="PRU00335"/>
    </source>
</evidence>
<reference evidence="4" key="1">
    <citation type="journal article" date="2014" name="Int. J. Syst. Evol. Microbiol.">
        <title>Complete genome sequence of Corynebacterium casei LMG S-19264T (=DSM 44701T), isolated from a smear-ripened cheese.</title>
        <authorList>
            <consortium name="US DOE Joint Genome Institute (JGI-PGF)"/>
            <person name="Walter F."/>
            <person name="Albersmeier A."/>
            <person name="Kalinowski J."/>
            <person name="Ruckert C."/>
        </authorList>
    </citation>
    <scope>NUCLEOTIDE SEQUENCE</scope>
    <source>
        <strain evidence="4">CCM 7905</strain>
    </source>
</reference>
<dbReference type="EMBL" id="BMCU01000005">
    <property type="protein sequence ID" value="GGG24292.1"/>
    <property type="molecule type" value="Genomic_DNA"/>
</dbReference>
<dbReference type="Proteomes" id="UP000654257">
    <property type="component" value="Unassembled WGS sequence"/>
</dbReference>
<dbReference type="Gene3D" id="1.10.357.10">
    <property type="entry name" value="Tetracycline Repressor, domain 2"/>
    <property type="match status" value="1"/>
</dbReference>
<dbReference type="InterPro" id="IPR009057">
    <property type="entry name" value="Homeodomain-like_sf"/>
</dbReference>
<dbReference type="InterPro" id="IPR050624">
    <property type="entry name" value="HTH-type_Tx_Regulator"/>
</dbReference>
<protein>
    <submittedName>
        <fullName evidence="4">TetR family transcriptional regulator</fullName>
    </submittedName>
</protein>
<organism evidence="4 5">
    <name type="scientific">Rhodococcoides trifolii</name>
    <dbReference type="NCBI Taxonomy" id="908250"/>
    <lineage>
        <taxon>Bacteria</taxon>
        <taxon>Bacillati</taxon>
        <taxon>Actinomycetota</taxon>
        <taxon>Actinomycetes</taxon>
        <taxon>Mycobacteriales</taxon>
        <taxon>Nocardiaceae</taxon>
        <taxon>Rhodococcoides</taxon>
    </lineage>
</organism>
<dbReference type="GO" id="GO:0003677">
    <property type="term" value="F:DNA binding"/>
    <property type="evidence" value="ECO:0007669"/>
    <property type="project" value="UniProtKB-UniRule"/>
</dbReference>
<dbReference type="PANTHER" id="PTHR43479">
    <property type="entry name" value="ACREF/ENVCD OPERON REPRESSOR-RELATED"/>
    <property type="match status" value="1"/>
</dbReference>
<proteinExistence type="predicted"/>
<gene>
    <name evidence="4" type="ORF">GCM10007304_42680</name>
</gene>
<dbReference type="SUPFAM" id="SSF46689">
    <property type="entry name" value="Homeodomain-like"/>
    <property type="match status" value="1"/>
</dbReference>
<feature type="domain" description="HTH tetR-type" evidence="3">
    <location>
        <begin position="14"/>
        <end position="74"/>
    </location>
</feature>
<reference evidence="4" key="2">
    <citation type="submission" date="2020-09" db="EMBL/GenBank/DDBJ databases">
        <authorList>
            <person name="Sun Q."/>
            <person name="Sedlacek I."/>
        </authorList>
    </citation>
    <scope>NUCLEOTIDE SEQUENCE</scope>
    <source>
        <strain evidence="4">CCM 7905</strain>
    </source>
</reference>
<name>A0A917LHK2_9NOCA</name>
<dbReference type="PANTHER" id="PTHR43479:SF11">
    <property type="entry name" value="ACREF_ENVCD OPERON REPRESSOR-RELATED"/>
    <property type="match status" value="1"/>
</dbReference>
<keyword evidence="1 2" id="KW-0238">DNA-binding</keyword>
<sequence>MRPYAGRSADDRSAERRERLLEAGLELFATVGAAGATMTAICAHAKLTERYFYQSFSSKEDLLKQVIAAVSSEVRVAALDALASPASTVEKQVENAISAFVGVMTADRRKGRVAMIESSAVESLRAYRQELLRDFASLVAEQAHALYGDRAWSTPRSEINAILFVGGLAELVVTWLNGEIDVTPTQIVAAATDNFVSTARRP</sequence>
<accession>A0A917LHK2</accession>
<evidence type="ECO:0000256" key="1">
    <source>
        <dbReference type="ARBA" id="ARBA00023125"/>
    </source>
</evidence>
<comment type="caution">
    <text evidence="4">The sequence shown here is derived from an EMBL/GenBank/DDBJ whole genome shotgun (WGS) entry which is preliminary data.</text>
</comment>
<evidence type="ECO:0000313" key="5">
    <source>
        <dbReference type="Proteomes" id="UP000654257"/>
    </source>
</evidence>
<evidence type="ECO:0000259" key="3">
    <source>
        <dbReference type="PROSITE" id="PS50977"/>
    </source>
</evidence>
<evidence type="ECO:0000313" key="4">
    <source>
        <dbReference type="EMBL" id="GGG24292.1"/>
    </source>
</evidence>
<keyword evidence="5" id="KW-1185">Reference proteome</keyword>
<dbReference type="InterPro" id="IPR001647">
    <property type="entry name" value="HTH_TetR"/>
</dbReference>
<dbReference type="Pfam" id="PF00440">
    <property type="entry name" value="TetR_N"/>
    <property type="match status" value="1"/>
</dbReference>
<dbReference type="PROSITE" id="PS50977">
    <property type="entry name" value="HTH_TETR_2"/>
    <property type="match status" value="1"/>
</dbReference>